<evidence type="ECO:0000313" key="3">
    <source>
        <dbReference type="EMBL" id="ACY19370.1"/>
    </source>
</evidence>
<dbReference type="HOGENOM" id="CLU_020626_11_2_11"/>
<protein>
    <submittedName>
        <fullName evidence="3">Integrase catalytic region</fullName>
    </submittedName>
</protein>
<dbReference type="Gene3D" id="3.30.420.10">
    <property type="entry name" value="Ribonuclease H-like superfamily/Ribonuclease H"/>
    <property type="match status" value="1"/>
</dbReference>
<dbReference type="GO" id="GO:0003676">
    <property type="term" value="F:nucleic acid binding"/>
    <property type="evidence" value="ECO:0007669"/>
    <property type="project" value="InterPro"/>
</dbReference>
<dbReference type="InterPro" id="IPR036397">
    <property type="entry name" value="RNaseH_sf"/>
</dbReference>
<proteinExistence type="inferred from homology"/>
<accession>D0LA41</accession>
<dbReference type="GO" id="GO:0015074">
    <property type="term" value="P:DNA integration"/>
    <property type="evidence" value="ECO:0007669"/>
    <property type="project" value="InterPro"/>
</dbReference>
<dbReference type="RefSeq" id="WP_012831962.1">
    <property type="nucleotide sequence ID" value="NC_013441.1"/>
</dbReference>
<dbReference type="PROSITE" id="PS50994">
    <property type="entry name" value="INTEGRASE"/>
    <property type="match status" value="1"/>
</dbReference>
<sequence>MTQLLELFRHWYAGRSQVQISQALGLDRKTIRKYLASALAAGMSPGTGDKFDESVWRELIGGWFPEVVDPSTRAVTWPPIAKHHKWISGQLDATVTVATIAQRLRDDHGVDVSESSVRRYVTAHFADKINEKRATPPRPPVPAGEEAQVDYGKLGMWTNPETGKRVSVWAFAIILSCSRWLFVQPVLKMDQTSWCASHVDAFEFFGGVPERIVCDNLKTGVSKPDLYDPQINRAYAELASFYEVLIDPARAFTPKDKPRIERPMPYIRDSFFTGREFTSLPQMQQAALDWCLNVYGRHAHRGIDGVPPAELFAQIERDVLTPLPPRRFERVTYHVGKVAPDCHVKAGTALYSVPWRLIGSHVRVRTCGDMVQVFADDQVVATHVLHLSGRATNLEHYPPHKVAYHSRPVAWCRKQAEEIGEHAVAVVAELSEVNAIHRLRAIQSIVGLRTKYPDDRINAACARAIAVGDVGPRTIKGILIAGTEYDDTITTPPVAPTPPAFLALLTDPWVMTGRGGLVGGRRG</sequence>
<dbReference type="AlphaFoldDB" id="D0LA41"/>
<evidence type="ECO:0000313" key="4">
    <source>
        <dbReference type="Proteomes" id="UP000001219"/>
    </source>
</evidence>
<dbReference type="PANTHER" id="PTHR35004">
    <property type="entry name" value="TRANSPOSASE RV3428C-RELATED"/>
    <property type="match status" value="1"/>
</dbReference>
<dbReference type="KEGG" id="gbr:Gbro_0009"/>
<dbReference type="InterPro" id="IPR054353">
    <property type="entry name" value="IstA-like_C"/>
</dbReference>
<name>D0LA41_GORB4</name>
<reference evidence="4" key="1">
    <citation type="submission" date="2009-10" db="EMBL/GenBank/DDBJ databases">
        <title>The complete chromosome of Gordonia bronchialis DSM 43247.</title>
        <authorList>
            <consortium name="US DOE Joint Genome Institute (JGI-PGF)"/>
            <person name="Lucas S."/>
            <person name="Copeland A."/>
            <person name="Lapidus A."/>
            <person name="Glavina del Rio T."/>
            <person name="Dalin E."/>
            <person name="Tice H."/>
            <person name="Bruce D."/>
            <person name="Goodwin L."/>
            <person name="Pitluck S."/>
            <person name="Kyrpides N."/>
            <person name="Mavromatis K."/>
            <person name="Ivanova N."/>
            <person name="Ovchinnikova G."/>
            <person name="Saunders E."/>
            <person name="Brettin T."/>
            <person name="Detter J.C."/>
            <person name="Han C."/>
            <person name="Larimer F."/>
            <person name="Land M."/>
            <person name="Hauser L."/>
            <person name="Markowitz V."/>
            <person name="Cheng J.-F."/>
            <person name="Hugenholtz P."/>
            <person name="Woyke T."/>
            <person name="Wu D."/>
            <person name="Jando M."/>
            <person name="Schneider S."/>
            <person name="Goeker M."/>
            <person name="Klenk H.-P."/>
            <person name="Eisen J.A."/>
        </authorList>
    </citation>
    <scope>NUCLEOTIDE SEQUENCE [LARGE SCALE GENOMIC DNA]</scope>
    <source>
        <strain evidence="4">ATCC 25592 / DSM 43247 / BCRC 13721 / JCM 3198 / KCTC 3076 / NBRC 16047 / NCTC 10667</strain>
    </source>
</reference>
<organism evidence="3 4">
    <name type="scientific">Gordonia bronchialis (strain ATCC 25592 / DSM 43247 / BCRC 13721 / JCM 3198 / KCTC 3076 / NBRC 16047 / NCTC 10667)</name>
    <name type="common">Rhodococcus bronchialis</name>
    <dbReference type="NCBI Taxonomy" id="526226"/>
    <lineage>
        <taxon>Bacteria</taxon>
        <taxon>Bacillati</taxon>
        <taxon>Actinomycetota</taxon>
        <taxon>Actinomycetes</taxon>
        <taxon>Mycobacteriales</taxon>
        <taxon>Gordoniaceae</taxon>
        <taxon>Gordonia</taxon>
    </lineage>
</organism>
<gene>
    <name evidence="3" type="ordered locus">Gbro_0009</name>
</gene>
<feature type="domain" description="Integrase catalytic" evidence="2">
    <location>
        <begin position="138"/>
        <end position="316"/>
    </location>
</feature>
<reference evidence="3 4" key="2">
    <citation type="journal article" date="2010" name="Stand. Genomic Sci.">
        <title>Complete genome sequence of Gordonia bronchialis type strain (3410).</title>
        <authorList>
            <person name="Ivanova N."/>
            <person name="Sikorski J."/>
            <person name="Jando M."/>
            <person name="Lapidus A."/>
            <person name="Nolan M."/>
            <person name="Lucas S."/>
            <person name="Del Rio T.G."/>
            <person name="Tice H."/>
            <person name="Copeland A."/>
            <person name="Cheng J.F."/>
            <person name="Chen F."/>
            <person name="Bruce D."/>
            <person name="Goodwin L."/>
            <person name="Pitluck S."/>
            <person name="Mavromatis K."/>
            <person name="Ovchinnikova G."/>
            <person name="Pati A."/>
            <person name="Chen A."/>
            <person name="Palaniappan K."/>
            <person name="Land M."/>
            <person name="Hauser L."/>
            <person name="Chang Y.J."/>
            <person name="Jeffries C.D."/>
            <person name="Chain P."/>
            <person name="Saunders E."/>
            <person name="Han C."/>
            <person name="Detter J.C."/>
            <person name="Brettin T."/>
            <person name="Rohde M."/>
            <person name="Goker M."/>
            <person name="Bristow J."/>
            <person name="Eisen J.A."/>
            <person name="Markowitz V."/>
            <person name="Hugenholtz P."/>
            <person name="Klenk H.P."/>
            <person name="Kyrpides N.C."/>
        </authorList>
    </citation>
    <scope>NUCLEOTIDE SEQUENCE [LARGE SCALE GENOMIC DNA]</scope>
    <source>
        <strain evidence="4">ATCC 25592 / DSM 43247 / BCRC 13721 / JCM 3198 / KCTC 3076 / NBRC 16047 / NCTC 10667</strain>
    </source>
</reference>
<dbReference type="Pfam" id="PF00665">
    <property type="entry name" value="rve"/>
    <property type="match status" value="1"/>
</dbReference>
<dbReference type="InterPro" id="IPR001584">
    <property type="entry name" value="Integrase_cat-core"/>
</dbReference>
<keyword evidence="4" id="KW-1185">Reference proteome</keyword>
<dbReference type="OrthoDB" id="2065409at2"/>
<dbReference type="PANTHER" id="PTHR35004:SF8">
    <property type="entry name" value="TRANSPOSASE RV3428C-RELATED"/>
    <property type="match status" value="1"/>
</dbReference>
<dbReference type="SUPFAM" id="SSF53098">
    <property type="entry name" value="Ribonuclease H-like"/>
    <property type="match status" value="1"/>
</dbReference>
<dbReference type="Proteomes" id="UP000001219">
    <property type="component" value="Chromosome"/>
</dbReference>
<dbReference type="eggNOG" id="COG4584">
    <property type="taxonomic scope" value="Bacteria"/>
</dbReference>
<evidence type="ECO:0000256" key="1">
    <source>
        <dbReference type="ARBA" id="ARBA00009277"/>
    </source>
</evidence>
<comment type="similarity">
    <text evidence="1">Belongs to the transposase IS21/IS408/IS1162 family.</text>
</comment>
<dbReference type="EMBL" id="CP001802">
    <property type="protein sequence ID" value="ACY19370.1"/>
    <property type="molecule type" value="Genomic_DNA"/>
</dbReference>
<dbReference type="InterPro" id="IPR012337">
    <property type="entry name" value="RNaseH-like_sf"/>
</dbReference>
<evidence type="ECO:0000259" key="2">
    <source>
        <dbReference type="PROSITE" id="PS50994"/>
    </source>
</evidence>
<dbReference type="STRING" id="526226.Gbro_0009"/>
<dbReference type="Pfam" id="PF22483">
    <property type="entry name" value="Mu-transpos_C_2"/>
    <property type="match status" value="1"/>
</dbReference>
<dbReference type="NCBIfam" id="NF033546">
    <property type="entry name" value="transpos_IS21"/>
    <property type="match status" value="1"/>
</dbReference>